<dbReference type="Proteomes" id="UP001321825">
    <property type="component" value="Chromosome"/>
</dbReference>
<dbReference type="SUPFAM" id="SSF52091">
    <property type="entry name" value="SpoIIaa-like"/>
    <property type="match status" value="1"/>
</dbReference>
<dbReference type="GO" id="GO:0016020">
    <property type="term" value="C:membrane"/>
    <property type="evidence" value="ECO:0007669"/>
    <property type="project" value="UniProtKB-SubCell"/>
</dbReference>
<keyword evidence="2 5" id="KW-0812">Transmembrane</keyword>
<feature type="transmembrane region" description="Helical" evidence="5">
    <location>
        <begin position="120"/>
        <end position="140"/>
    </location>
</feature>
<evidence type="ECO:0000256" key="3">
    <source>
        <dbReference type="ARBA" id="ARBA00022989"/>
    </source>
</evidence>
<evidence type="ECO:0000259" key="6">
    <source>
        <dbReference type="PROSITE" id="PS50801"/>
    </source>
</evidence>
<dbReference type="InterPro" id="IPR001902">
    <property type="entry name" value="SLC26A/SulP_fam"/>
</dbReference>
<dbReference type="PANTHER" id="PTHR11814">
    <property type="entry name" value="SULFATE TRANSPORTER"/>
    <property type="match status" value="1"/>
</dbReference>
<evidence type="ECO:0000313" key="8">
    <source>
        <dbReference type="Proteomes" id="UP001321825"/>
    </source>
</evidence>
<dbReference type="Pfam" id="PF00916">
    <property type="entry name" value="Sulfate_transp"/>
    <property type="match status" value="1"/>
</dbReference>
<dbReference type="InterPro" id="IPR002645">
    <property type="entry name" value="STAS_dom"/>
</dbReference>
<dbReference type="InterPro" id="IPR011547">
    <property type="entry name" value="SLC26A/SulP_dom"/>
</dbReference>
<keyword evidence="4 5" id="KW-0472">Membrane</keyword>
<keyword evidence="8" id="KW-1185">Reference proteome</keyword>
<feature type="transmembrane region" description="Helical" evidence="5">
    <location>
        <begin position="405"/>
        <end position="433"/>
    </location>
</feature>
<dbReference type="EC" id="4.2.1.1" evidence="7"/>
<evidence type="ECO:0000313" key="7">
    <source>
        <dbReference type="EMBL" id="BCX82805.1"/>
    </source>
</evidence>
<feature type="transmembrane region" description="Helical" evidence="5">
    <location>
        <begin position="177"/>
        <end position="196"/>
    </location>
</feature>
<dbReference type="CDD" id="cd07042">
    <property type="entry name" value="STAS_SulP_like_sulfate_transporter"/>
    <property type="match status" value="1"/>
</dbReference>
<feature type="transmembrane region" description="Helical" evidence="5">
    <location>
        <begin position="208"/>
        <end position="227"/>
    </location>
</feature>
<comment type="subcellular location">
    <subcellularLocation>
        <location evidence="1">Membrane</location>
        <topology evidence="1">Multi-pass membrane protein</topology>
    </subcellularLocation>
</comment>
<proteinExistence type="predicted"/>
<dbReference type="KEGG" id="mcau:MIT9_P2393"/>
<evidence type="ECO:0000256" key="5">
    <source>
        <dbReference type="SAM" id="Phobius"/>
    </source>
</evidence>
<feature type="transmembrane region" description="Helical" evidence="5">
    <location>
        <begin position="24"/>
        <end position="44"/>
    </location>
</feature>
<gene>
    <name evidence="7" type="ORF">MIT9_P2393</name>
</gene>
<protein>
    <submittedName>
        <fullName evidence="7">Carbonic anhydrase</fullName>
        <ecNumber evidence="7">4.2.1.1</ecNumber>
    </submittedName>
</protein>
<dbReference type="Gene3D" id="3.30.750.24">
    <property type="entry name" value="STAS domain"/>
    <property type="match status" value="1"/>
</dbReference>
<feature type="transmembrane region" description="Helical" evidence="5">
    <location>
        <begin position="343"/>
        <end position="361"/>
    </location>
</feature>
<dbReference type="AlphaFoldDB" id="A0AAU9CIH0"/>
<sequence length="538" mass="57724">MKPAPWTSDNEDDFSIWRNLKHDIPAGIVVFLVAVPLCLGIAMASGAPLSSGIIAGIAGGLVVPLISRSALGVSGPAAGLTVIVYEAIQNLGFQPFLLAVILAGVLQIGLGLLRAGIVGYYFPSAVISGMLAGIGLIIILKQIPHAVGYDSDWEGDIAYQEPGGETTLHALVDMFGAFHLGATVIALVSLGILILWEQGFMKRQRIFQLIQGPLVAVITGALLHLAFRHWAPDLALDPRHLVQLPLANGIEGLREFFTLPDFGAYDQKAIYTTAAVIAVVASIETLLCVEATDKLDPFKRVTPTNRELIAQGVGNMASALVGGLPITQVIVRSSTNIIAGARTRASAWVHGICLAVAALLLPHWLNQIPLATLAAILLVVGYKLAKPELFLQFYRRGWYQFAPFAVTVVGLVFTDLLTGVGIGMVTALFFILLEHYKCGVYLHESHEDGRIVLRLSEQVTFLNKANLLRTLDRIPPHAEVIIDASATRYIDHDALEIIENFSAEAAAKHIKLTLIGLPGAGDEPHTSEERHATAETSV</sequence>
<feature type="transmembrane region" description="Helical" evidence="5">
    <location>
        <begin position="91"/>
        <end position="113"/>
    </location>
</feature>
<evidence type="ECO:0000256" key="2">
    <source>
        <dbReference type="ARBA" id="ARBA00022692"/>
    </source>
</evidence>
<dbReference type="PROSITE" id="PS50801">
    <property type="entry name" value="STAS"/>
    <property type="match status" value="1"/>
</dbReference>
<feature type="domain" description="STAS" evidence="6">
    <location>
        <begin position="440"/>
        <end position="517"/>
    </location>
</feature>
<keyword evidence="3 5" id="KW-1133">Transmembrane helix</keyword>
<evidence type="ECO:0000256" key="4">
    <source>
        <dbReference type="ARBA" id="ARBA00023136"/>
    </source>
</evidence>
<evidence type="ECO:0000256" key="1">
    <source>
        <dbReference type="ARBA" id="ARBA00004141"/>
    </source>
</evidence>
<name>A0AAU9CIH0_9GAMM</name>
<feature type="transmembrane region" description="Helical" evidence="5">
    <location>
        <begin position="51"/>
        <end position="71"/>
    </location>
</feature>
<accession>A0AAU9CIH0</accession>
<organism evidence="7 8">
    <name type="scientific">Methylomarinovum caldicuralii</name>
    <dbReference type="NCBI Taxonomy" id="438856"/>
    <lineage>
        <taxon>Bacteria</taxon>
        <taxon>Pseudomonadati</taxon>
        <taxon>Pseudomonadota</taxon>
        <taxon>Gammaproteobacteria</taxon>
        <taxon>Methylococcales</taxon>
        <taxon>Methylothermaceae</taxon>
        <taxon>Methylomarinovum</taxon>
    </lineage>
</organism>
<dbReference type="InterPro" id="IPR036513">
    <property type="entry name" value="STAS_dom_sf"/>
</dbReference>
<dbReference type="GO" id="GO:0055085">
    <property type="term" value="P:transmembrane transport"/>
    <property type="evidence" value="ECO:0007669"/>
    <property type="project" value="InterPro"/>
</dbReference>
<dbReference type="RefSeq" id="WP_317705193.1">
    <property type="nucleotide sequence ID" value="NZ_AP024714.1"/>
</dbReference>
<feature type="transmembrane region" description="Helical" evidence="5">
    <location>
        <begin position="269"/>
        <end position="287"/>
    </location>
</feature>
<dbReference type="GO" id="GO:0004089">
    <property type="term" value="F:carbonate dehydratase activity"/>
    <property type="evidence" value="ECO:0007669"/>
    <property type="project" value="UniProtKB-EC"/>
</dbReference>
<keyword evidence="7" id="KW-0456">Lyase</keyword>
<dbReference type="EMBL" id="AP024714">
    <property type="protein sequence ID" value="BCX82805.1"/>
    <property type="molecule type" value="Genomic_DNA"/>
</dbReference>
<reference evidence="8" key="1">
    <citation type="journal article" date="2024" name="Int. J. Syst. Evol. Microbiol.">
        <title>Methylomarinovum tepidoasis sp. nov., a moderately thermophilic methanotroph of the family Methylothermaceae isolated from a deep-sea hydrothermal field.</title>
        <authorList>
            <person name="Hirayama H."/>
            <person name="Takaki Y."/>
            <person name="Abe M."/>
            <person name="Miyazaki M."/>
            <person name="Uematsu K."/>
            <person name="Matsui Y."/>
            <person name="Takai K."/>
        </authorList>
    </citation>
    <scope>NUCLEOTIDE SEQUENCE [LARGE SCALE GENOMIC DNA]</scope>
    <source>
        <strain evidence="8">IT-9</strain>
    </source>
</reference>